<dbReference type="KEGG" id="fdv:JJC05_01530"/>
<reference evidence="1" key="1">
    <citation type="submission" date="2020-12" db="EMBL/GenBank/DDBJ databases">
        <title>Genome sequencing of genetic groups of Flavobacterium columnare.</title>
        <authorList>
            <person name="Waldbieser G.C."/>
            <person name="Griffin M.J."/>
            <person name="LaFrentz B.R."/>
        </authorList>
    </citation>
    <scope>NUCLEOTIDE SEQUENCE</scope>
    <source>
        <strain evidence="1">90-106</strain>
    </source>
</reference>
<sequence length="64" mass="7382">MQNMETLAQKINHRVATPYQKIAKQFDTTVIYVGQIARGIRTPIRGKGLKIKQELEKQIQNENT</sequence>
<dbReference type="Proteomes" id="UP000824721">
    <property type="component" value="Chromosome"/>
</dbReference>
<dbReference type="EMBL" id="CP067378">
    <property type="protein sequence ID" value="QYS90090.1"/>
    <property type="molecule type" value="Genomic_DNA"/>
</dbReference>
<evidence type="ECO:0000313" key="1">
    <source>
        <dbReference type="EMBL" id="QYS90090.1"/>
    </source>
</evidence>
<organism evidence="1">
    <name type="scientific">Flavobacterium columnare</name>
    <dbReference type="NCBI Taxonomy" id="996"/>
    <lineage>
        <taxon>Bacteria</taxon>
        <taxon>Pseudomonadati</taxon>
        <taxon>Bacteroidota</taxon>
        <taxon>Flavobacteriia</taxon>
        <taxon>Flavobacteriales</taxon>
        <taxon>Flavobacteriaceae</taxon>
        <taxon>Flavobacterium</taxon>
    </lineage>
</organism>
<accession>A0A8G0P5K3</accession>
<dbReference type="AlphaFoldDB" id="A0A8G0P5K3"/>
<protein>
    <submittedName>
        <fullName evidence="1">XRE family transcriptional regulator</fullName>
    </submittedName>
</protein>
<name>A0A8G0P5K3_9FLAO</name>
<proteinExistence type="predicted"/>
<gene>
    <name evidence="1" type="ORF">JJC05_01530</name>
</gene>